<sequence>MQRHIRRFGCWSQPCMMPCCHSPALKLITRIQTCGGAISSYSLHFFCCAPKQRCACCSDPVTSLRQRDRPTCWHVQALYEYTEDALFQPLNSGRLLASWEGPEPAVQHSAHWTRLTHALSGVMCTALSLAADPAQAVSMSLLGLGLGCSVSQLLEAQCWVLLALGRKPCSLLPPAQLQWAPLALPCPLEVEGCVAVPVHPFAQVLRGGLVQLWAPHEPSHWRLKPLAPG</sequence>
<evidence type="ECO:0000313" key="2">
    <source>
        <dbReference type="Proteomes" id="UP000485058"/>
    </source>
</evidence>
<accession>A0A699YYC9</accession>
<proteinExistence type="predicted"/>
<dbReference type="Proteomes" id="UP000485058">
    <property type="component" value="Unassembled WGS sequence"/>
</dbReference>
<organism evidence="1 2">
    <name type="scientific">Haematococcus lacustris</name>
    <name type="common">Green alga</name>
    <name type="synonym">Haematococcus pluvialis</name>
    <dbReference type="NCBI Taxonomy" id="44745"/>
    <lineage>
        <taxon>Eukaryota</taxon>
        <taxon>Viridiplantae</taxon>
        <taxon>Chlorophyta</taxon>
        <taxon>core chlorophytes</taxon>
        <taxon>Chlorophyceae</taxon>
        <taxon>CS clade</taxon>
        <taxon>Chlamydomonadales</taxon>
        <taxon>Haematococcaceae</taxon>
        <taxon>Haematococcus</taxon>
    </lineage>
</organism>
<comment type="caution">
    <text evidence="1">The sequence shown here is derived from an EMBL/GenBank/DDBJ whole genome shotgun (WGS) entry which is preliminary data.</text>
</comment>
<evidence type="ECO:0000313" key="1">
    <source>
        <dbReference type="EMBL" id="GFH11589.1"/>
    </source>
</evidence>
<protein>
    <submittedName>
        <fullName evidence="1">Uncharacterized protein</fullName>
    </submittedName>
</protein>
<name>A0A699YYC9_HAELA</name>
<dbReference type="AlphaFoldDB" id="A0A699YYC9"/>
<keyword evidence="2" id="KW-1185">Reference proteome</keyword>
<dbReference type="EMBL" id="BLLF01000416">
    <property type="protein sequence ID" value="GFH11589.1"/>
    <property type="molecule type" value="Genomic_DNA"/>
</dbReference>
<gene>
    <name evidence="1" type="ORF">HaLaN_07110</name>
</gene>
<reference evidence="1 2" key="1">
    <citation type="submission" date="2020-02" db="EMBL/GenBank/DDBJ databases">
        <title>Draft genome sequence of Haematococcus lacustris strain NIES-144.</title>
        <authorList>
            <person name="Morimoto D."/>
            <person name="Nakagawa S."/>
            <person name="Yoshida T."/>
            <person name="Sawayama S."/>
        </authorList>
    </citation>
    <scope>NUCLEOTIDE SEQUENCE [LARGE SCALE GENOMIC DNA]</scope>
    <source>
        <strain evidence="1 2">NIES-144</strain>
    </source>
</reference>